<dbReference type="Pfam" id="PF00497">
    <property type="entry name" value="SBP_bac_3"/>
    <property type="match status" value="1"/>
</dbReference>
<feature type="chain" id="PRO_5004920334" evidence="2">
    <location>
        <begin position="23"/>
        <end position="276"/>
    </location>
</feature>
<keyword evidence="1 2" id="KW-0732">Signal</keyword>
<dbReference type="PANTHER" id="PTHR35936:SF19">
    <property type="entry name" value="AMINO-ACID-BINDING PROTEIN YXEM-RELATED"/>
    <property type="match status" value="1"/>
</dbReference>
<feature type="signal peptide" evidence="2">
    <location>
        <begin position="1"/>
        <end position="22"/>
    </location>
</feature>
<dbReference type="SMART" id="SM00062">
    <property type="entry name" value="PBPb"/>
    <property type="match status" value="1"/>
</dbReference>
<dbReference type="SUPFAM" id="SSF53850">
    <property type="entry name" value="Periplasmic binding protein-like II"/>
    <property type="match status" value="1"/>
</dbReference>
<proteinExistence type="predicted"/>
<dbReference type="EMBL" id="AWQS01000155">
    <property type="protein sequence ID" value="EWT05025.1"/>
    <property type="molecule type" value="Genomic_DNA"/>
</dbReference>
<sequence length="276" mass="29275">MRVPFIAKAAVASATVLLVASACGGASDGAAGQDNPYNLITPGTILAATSAAQPPFTMQKQGSDQPGGFIIDLTNEAAKRLGLKVEYKLTPTASGIQGLSAKQYDMVANGLGITEARKKSIDFAKGMFWSITAALTKQDSPVASMEQLDGKRVGVITGSVQEGYVKKIKGAQPVKFEGQDAAVSALNSGTIDAFLVGGPDAEEYLKQFKDLKIGASQPVEHATTVAFQKGNQALVDAFDKQLEAMVKDGTYTKTYNEYFTEKMQPQLLEIWPELKG</sequence>
<evidence type="ECO:0000259" key="3">
    <source>
        <dbReference type="SMART" id="SM00062"/>
    </source>
</evidence>
<evidence type="ECO:0000256" key="1">
    <source>
        <dbReference type="ARBA" id="ARBA00022729"/>
    </source>
</evidence>
<dbReference type="OrthoDB" id="8454826at2"/>
<evidence type="ECO:0000313" key="5">
    <source>
        <dbReference type="Proteomes" id="UP000019494"/>
    </source>
</evidence>
<dbReference type="Proteomes" id="UP000019494">
    <property type="component" value="Unassembled WGS sequence"/>
</dbReference>
<dbReference type="PROSITE" id="PS51257">
    <property type="entry name" value="PROKAR_LIPOPROTEIN"/>
    <property type="match status" value="1"/>
</dbReference>
<organism evidence="4 5">
    <name type="scientific">Intrasporangium chromatireducens Q5-1</name>
    <dbReference type="NCBI Taxonomy" id="584657"/>
    <lineage>
        <taxon>Bacteria</taxon>
        <taxon>Bacillati</taxon>
        <taxon>Actinomycetota</taxon>
        <taxon>Actinomycetes</taxon>
        <taxon>Micrococcales</taxon>
        <taxon>Intrasporangiaceae</taxon>
        <taxon>Intrasporangium</taxon>
    </lineage>
</organism>
<dbReference type="AlphaFoldDB" id="W9GG64"/>
<protein>
    <submittedName>
        <fullName evidence="4">ABC transporter substrate-binding protein</fullName>
    </submittedName>
</protein>
<comment type="caution">
    <text evidence="4">The sequence shown here is derived from an EMBL/GenBank/DDBJ whole genome shotgun (WGS) entry which is preliminary data.</text>
</comment>
<name>W9GG64_9MICO</name>
<accession>W9GG64</accession>
<reference evidence="4" key="1">
    <citation type="submission" date="2013-08" db="EMBL/GenBank/DDBJ databases">
        <authorList>
            <person name="Liu H."/>
            <person name="Wang G."/>
        </authorList>
    </citation>
    <scope>NUCLEOTIDE SEQUENCE</scope>
    <source>
        <strain evidence="4">Q5-1</strain>
    </source>
</reference>
<dbReference type="Gene3D" id="3.40.190.10">
    <property type="entry name" value="Periplasmic binding protein-like II"/>
    <property type="match status" value="2"/>
</dbReference>
<keyword evidence="5" id="KW-1185">Reference proteome</keyword>
<feature type="domain" description="Solute-binding protein family 3/N-terminal" evidence="3">
    <location>
        <begin position="44"/>
        <end position="262"/>
    </location>
</feature>
<dbReference type="InterPro" id="IPR001638">
    <property type="entry name" value="Solute-binding_3/MltF_N"/>
</dbReference>
<evidence type="ECO:0000313" key="4">
    <source>
        <dbReference type="EMBL" id="EWT05025.1"/>
    </source>
</evidence>
<evidence type="ECO:0000256" key="2">
    <source>
        <dbReference type="SAM" id="SignalP"/>
    </source>
</evidence>
<gene>
    <name evidence="4" type="ORF">N864_01560</name>
</gene>
<dbReference type="PANTHER" id="PTHR35936">
    <property type="entry name" value="MEMBRANE-BOUND LYTIC MUREIN TRANSGLYCOSYLASE F"/>
    <property type="match status" value="1"/>
</dbReference>
<dbReference type="CDD" id="cd13530">
    <property type="entry name" value="PBP2_peptides_like"/>
    <property type="match status" value="1"/>
</dbReference>
<dbReference type="RefSeq" id="WP_051518665.1">
    <property type="nucleotide sequence ID" value="NZ_AWQS01000155.1"/>
</dbReference>